<dbReference type="InterPro" id="IPR002401">
    <property type="entry name" value="Cyt_P450_E_grp-I"/>
</dbReference>
<keyword evidence="11" id="KW-1185">Reference proteome</keyword>
<dbReference type="GO" id="GO:0004497">
    <property type="term" value="F:monooxygenase activity"/>
    <property type="evidence" value="ECO:0007669"/>
    <property type="project" value="UniProtKB-KW"/>
</dbReference>
<dbReference type="InterPro" id="IPR036396">
    <property type="entry name" value="Cyt_P450_sf"/>
</dbReference>
<dbReference type="CDD" id="cd11073">
    <property type="entry name" value="CYP76-like"/>
    <property type="match status" value="1"/>
</dbReference>
<keyword evidence="6 8" id="KW-0408">Iron</keyword>
<dbReference type="InterPro" id="IPR017972">
    <property type="entry name" value="Cyt_P450_CS"/>
</dbReference>
<evidence type="ECO:0000256" key="7">
    <source>
        <dbReference type="ARBA" id="ARBA00023033"/>
    </source>
</evidence>
<dbReference type="PRINTS" id="PR00385">
    <property type="entry name" value="P450"/>
</dbReference>
<dbReference type="SUPFAM" id="SSF48264">
    <property type="entry name" value="Cytochrome P450"/>
    <property type="match status" value="1"/>
</dbReference>
<accession>A0AAW1J6P8</accession>
<gene>
    <name evidence="10" type="ORF">RND81_08G124600</name>
</gene>
<dbReference type="FunFam" id="1.10.630.10:FF:000126">
    <property type="entry name" value="Predicted protein"/>
    <property type="match status" value="1"/>
</dbReference>
<evidence type="ECO:0000256" key="4">
    <source>
        <dbReference type="ARBA" id="ARBA00022723"/>
    </source>
</evidence>
<keyword evidence="4 8" id="KW-0479">Metal-binding</keyword>
<protein>
    <recommendedName>
        <fullName evidence="12">Cytochrome P450</fullName>
    </recommendedName>
</protein>
<evidence type="ECO:0000313" key="11">
    <source>
        <dbReference type="Proteomes" id="UP001443914"/>
    </source>
</evidence>
<keyword evidence="3 8" id="KW-0349">Heme</keyword>
<keyword evidence="5 9" id="KW-0560">Oxidoreductase</keyword>
<evidence type="ECO:0000256" key="2">
    <source>
        <dbReference type="ARBA" id="ARBA00010617"/>
    </source>
</evidence>
<comment type="similarity">
    <text evidence="2 9">Belongs to the cytochrome P450 family.</text>
</comment>
<evidence type="ECO:0000256" key="6">
    <source>
        <dbReference type="ARBA" id="ARBA00023004"/>
    </source>
</evidence>
<dbReference type="AlphaFoldDB" id="A0AAW1J6P8"/>
<dbReference type="GO" id="GO:0020037">
    <property type="term" value="F:heme binding"/>
    <property type="evidence" value="ECO:0007669"/>
    <property type="project" value="InterPro"/>
</dbReference>
<evidence type="ECO:0000256" key="1">
    <source>
        <dbReference type="ARBA" id="ARBA00001971"/>
    </source>
</evidence>
<dbReference type="Pfam" id="PF00067">
    <property type="entry name" value="p450"/>
    <property type="match status" value="1"/>
</dbReference>
<dbReference type="GO" id="GO:0016705">
    <property type="term" value="F:oxidoreductase activity, acting on paired donors, with incorporation or reduction of molecular oxygen"/>
    <property type="evidence" value="ECO:0007669"/>
    <property type="project" value="InterPro"/>
</dbReference>
<comment type="cofactor">
    <cofactor evidence="1 8">
        <name>heme</name>
        <dbReference type="ChEBI" id="CHEBI:30413"/>
    </cofactor>
</comment>
<dbReference type="PROSITE" id="PS00086">
    <property type="entry name" value="CYTOCHROME_P450"/>
    <property type="match status" value="1"/>
</dbReference>
<dbReference type="PANTHER" id="PTHR47951:SF3">
    <property type="entry name" value="CYTOCHROME P450, FAMILY 706, SUBFAMILY A, POLYPEPTIDE 4"/>
    <property type="match status" value="1"/>
</dbReference>
<evidence type="ECO:0000256" key="8">
    <source>
        <dbReference type="PIRSR" id="PIRSR602401-1"/>
    </source>
</evidence>
<dbReference type="InterPro" id="IPR001128">
    <property type="entry name" value="Cyt_P450"/>
</dbReference>
<evidence type="ECO:0000256" key="5">
    <source>
        <dbReference type="ARBA" id="ARBA00023002"/>
    </source>
</evidence>
<keyword evidence="7 9" id="KW-0503">Monooxygenase</keyword>
<evidence type="ECO:0000256" key="9">
    <source>
        <dbReference type="RuleBase" id="RU000461"/>
    </source>
</evidence>
<evidence type="ECO:0000256" key="3">
    <source>
        <dbReference type="ARBA" id="ARBA00022617"/>
    </source>
</evidence>
<dbReference type="GO" id="GO:0005506">
    <property type="term" value="F:iron ion binding"/>
    <property type="evidence" value="ECO:0007669"/>
    <property type="project" value="InterPro"/>
</dbReference>
<proteinExistence type="inferred from homology"/>
<dbReference type="Gene3D" id="1.10.630.10">
    <property type="entry name" value="Cytochrome P450"/>
    <property type="match status" value="1"/>
</dbReference>
<name>A0AAW1J6P8_SAPOF</name>
<dbReference type="Proteomes" id="UP001443914">
    <property type="component" value="Unassembled WGS sequence"/>
</dbReference>
<dbReference type="EMBL" id="JBDFQZ010000008">
    <property type="protein sequence ID" value="KAK9698702.1"/>
    <property type="molecule type" value="Genomic_DNA"/>
</dbReference>
<dbReference type="PANTHER" id="PTHR47951">
    <property type="entry name" value="OS08G0547900 PROTEIN"/>
    <property type="match status" value="1"/>
</dbReference>
<organism evidence="10 11">
    <name type="scientific">Saponaria officinalis</name>
    <name type="common">Common soapwort</name>
    <name type="synonym">Lychnis saponaria</name>
    <dbReference type="NCBI Taxonomy" id="3572"/>
    <lineage>
        <taxon>Eukaryota</taxon>
        <taxon>Viridiplantae</taxon>
        <taxon>Streptophyta</taxon>
        <taxon>Embryophyta</taxon>
        <taxon>Tracheophyta</taxon>
        <taxon>Spermatophyta</taxon>
        <taxon>Magnoliopsida</taxon>
        <taxon>eudicotyledons</taxon>
        <taxon>Gunneridae</taxon>
        <taxon>Pentapetalae</taxon>
        <taxon>Caryophyllales</taxon>
        <taxon>Caryophyllaceae</taxon>
        <taxon>Caryophylleae</taxon>
        <taxon>Saponaria</taxon>
    </lineage>
</organism>
<feature type="binding site" description="axial binding residue" evidence="8">
    <location>
        <position position="443"/>
    </location>
    <ligand>
        <name>heme</name>
        <dbReference type="ChEBI" id="CHEBI:30413"/>
    </ligand>
    <ligandPart>
        <name>Fe</name>
        <dbReference type="ChEBI" id="CHEBI:18248"/>
    </ligandPart>
</feature>
<comment type="caution">
    <text evidence="10">The sequence shown here is derived from an EMBL/GenBank/DDBJ whole genome shotgun (WGS) entry which is preliminary data.</text>
</comment>
<evidence type="ECO:0000313" key="10">
    <source>
        <dbReference type="EMBL" id="KAK9698703.1"/>
    </source>
</evidence>
<reference evidence="10 11" key="1">
    <citation type="submission" date="2024-03" db="EMBL/GenBank/DDBJ databases">
        <title>WGS assembly of Saponaria officinalis var. Norfolk2.</title>
        <authorList>
            <person name="Jenkins J."/>
            <person name="Shu S."/>
            <person name="Grimwood J."/>
            <person name="Barry K."/>
            <person name="Goodstein D."/>
            <person name="Schmutz J."/>
            <person name="Leebens-Mack J."/>
            <person name="Osbourn A."/>
        </authorList>
    </citation>
    <scope>NUCLEOTIDE SEQUENCE [LARGE SCALE GENOMIC DNA]</scope>
    <source>
        <strain evidence="11">cv. Norfolk2</strain>
        <strain evidence="10">JIC</strain>
        <tissue evidence="10">Leaf</tissue>
    </source>
</reference>
<evidence type="ECO:0008006" key="12">
    <source>
        <dbReference type="Google" id="ProtNLM"/>
    </source>
</evidence>
<sequence>MWTVALITFSFVIVIFFIFTRNKKPHPPLPPGPSSLPVFGNLLSLQPDLHSYFASLAQIHGPLFSLRLGSKLAVVISSPAVAAGVLRDNDAIFANRDVPAAALAATYGGADIVWTPLGPELRLLRKVCVREMLGPATLAALYGLRRREVRHAVKQIAGRVGTPVRVGEEMFLVAMNIITGMLWGGTVAEAAERETIGREFRATVAELTELLGTPNLSDFFPALGKLDLQGVVRKMKKVAKRFDDVFERVIEKRLRINDKDEKIERDFLEVLLKMKDEYERNGGENGVSFTMIHIKALLMDMVVGGTDTTSNTVEFAMAEIMNKPEVLNKVQEELDTVIGKDGVVEEHHIYKLPYLQAVMKETLRLHPTVPLLVPHCPSESCIVGGYTIPKGSRVFFNVWAIHRDPSIWANPLEFDPNRFVNAKFDFNGNDFTYFPFGSGRRICAGIGMAERMVFFSLASLLHSFDWKWPAGEERNVEEKFGIVLSKKIPLVLIPEPRLTDPALYE</sequence>
<dbReference type="PRINTS" id="PR00463">
    <property type="entry name" value="EP450I"/>
</dbReference>
<dbReference type="EMBL" id="JBDFQZ010000008">
    <property type="protein sequence ID" value="KAK9698703.1"/>
    <property type="molecule type" value="Genomic_DNA"/>
</dbReference>